<sequence length="83" mass="9560">MAWFTWNKQKSPQIEQRSHTRMETAPESDIAHTLNQISSEDSLPRVQVLSAESYNETIQVSLPDFVSQRPEKLVHSLMGEKYA</sequence>
<dbReference type="VEuPathDB" id="FungiDB:CLUG_00793"/>
<evidence type="ECO:0000313" key="1">
    <source>
        <dbReference type="EMBL" id="EEQ36670.1"/>
    </source>
</evidence>
<dbReference type="KEGG" id="clu:CLUG_00793"/>
<accession>C4XXX0</accession>
<dbReference type="OrthoDB" id="5277092at2759"/>
<organism evidence="1 2">
    <name type="scientific">Clavispora lusitaniae (strain ATCC 42720)</name>
    <name type="common">Yeast</name>
    <name type="synonym">Candida lusitaniae</name>
    <dbReference type="NCBI Taxonomy" id="306902"/>
    <lineage>
        <taxon>Eukaryota</taxon>
        <taxon>Fungi</taxon>
        <taxon>Dikarya</taxon>
        <taxon>Ascomycota</taxon>
        <taxon>Saccharomycotina</taxon>
        <taxon>Pichiomycetes</taxon>
        <taxon>Metschnikowiaceae</taxon>
        <taxon>Clavispora</taxon>
    </lineage>
</organism>
<dbReference type="Proteomes" id="UP000007703">
    <property type="component" value="Unassembled WGS sequence"/>
</dbReference>
<dbReference type="HOGENOM" id="CLU_2542386_0_0_1"/>
<dbReference type="EMBL" id="CH408076">
    <property type="protein sequence ID" value="EEQ36670.1"/>
    <property type="molecule type" value="Genomic_DNA"/>
</dbReference>
<protein>
    <submittedName>
        <fullName evidence="1">Uncharacterized protein</fullName>
    </submittedName>
</protein>
<name>C4XXX0_CLAL4</name>
<dbReference type="AlphaFoldDB" id="C4XXX0"/>
<dbReference type="InParanoid" id="C4XXX0"/>
<dbReference type="GeneID" id="8500222"/>
<evidence type="ECO:0000313" key="2">
    <source>
        <dbReference type="Proteomes" id="UP000007703"/>
    </source>
</evidence>
<proteinExistence type="predicted"/>
<gene>
    <name evidence="1" type="ORF">CLUG_00793</name>
</gene>
<reference evidence="1 2" key="1">
    <citation type="journal article" date="2009" name="Nature">
        <title>Evolution of pathogenicity and sexual reproduction in eight Candida genomes.</title>
        <authorList>
            <person name="Butler G."/>
            <person name="Rasmussen M.D."/>
            <person name="Lin M.F."/>
            <person name="Santos M.A."/>
            <person name="Sakthikumar S."/>
            <person name="Munro C.A."/>
            <person name="Rheinbay E."/>
            <person name="Grabherr M."/>
            <person name="Forche A."/>
            <person name="Reedy J.L."/>
            <person name="Agrafioti I."/>
            <person name="Arnaud M.B."/>
            <person name="Bates S."/>
            <person name="Brown A.J."/>
            <person name="Brunke S."/>
            <person name="Costanzo M.C."/>
            <person name="Fitzpatrick D.A."/>
            <person name="de Groot P.W."/>
            <person name="Harris D."/>
            <person name="Hoyer L.L."/>
            <person name="Hube B."/>
            <person name="Klis F.M."/>
            <person name="Kodira C."/>
            <person name="Lennard N."/>
            <person name="Logue M.E."/>
            <person name="Martin R."/>
            <person name="Neiman A.M."/>
            <person name="Nikolaou E."/>
            <person name="Quail M.A."/>
            <person name="Quinn J."/>
            <person name="Santos M.C."/>
            <person name="Schmitzberger F.F."/>
            <person name="Sherlock G."/>
            <person name="Shah P."/>
            <person name="Silverstein K.A."/>
            <person name="Skrzypek M.S."/>
            <person name="Soll D."/>
            <person name="Staggs R."/>
            <person name="Stansfield I."/>
            <person name="Stumpf M.P."/>
            <person name="Sudbery P.E."/>
            <person name="Srikantha T."/>
            <person name="Zeng Q."/>
            <person name="Berman J."/>
            <person name="Berriman M."/>
            <person name="Heitman J."/>
            <person name="Gow N.A."/>
            <person name="Lorenz M.C."/>
            <person name="Birren B.W."/>
            <person name="Kellis M."/>
            <person name="Cuomo C.A."/>
        </authorList>
    </citation>
    <scope>NUCLEOTIDE SEQUENCE [LARGE SCALE GENOMIC DNA]</scope>
    <source>
        <strain evidence="1 2">ATCC 42720</strain>
    </source>
</reference>